<proteinExistence type="predicted"/>
<reference evidence="1" key="1">
    <citation type="submission" date="2019-11" db="EMBL/GenBank/DDBJ databases">
        <title>Nori genome reveals adaptations in red seaweeds to the harsh intertidal environment.</title>
        <authorList>
            <person name="Wang D."/>
            <person name="Mao Y."/>
        </authorList>
    </citation>
    <scope>NUCLEOTIDE SEQUENCE</scope>
    <source>
        <tissue evidence="1">Gametophyte</tissue>
    </source>
</reference>
<dbReference type="EMBL" id="CM020620">
    <property type="protein sequence ID" value="KAK1867549.1"/>
    <property type="molecule type" value="Genomic_DNA"/>
</dbReference>
<evidence type="ECO:0000313" key="1">
    <source>
        <dbReference type="EMBL" id="KAK1867549.1"/>
    </source>
</evidence>
<name>A0ACC3CC82_PYRYE</name>
<keyword evidence="2" id="KW-1185">Reference proteome</keyword>
<gene>
    <name evidence="1" type="ORF">I4F81_010055</name>
</gene>
<organism evidence="1 2">
    <name type="scientific">Pyropia yezoensis</name>
    <name type="common">Susabi-nori</name>
    <name type="synonym">Porphyra yezoensis</name>
    <dbReference type="NCBI Taxonomy" id="2788"/>
    <lineage>
        <taxon>Eukaryota</taxon>
        <taxon>Rhodophyta</taxon>
        <taxon>Bangiophyceae</taxon>
        <taxon>Bangiales</taxon>
        <taxon>Bangiaceae</taxon>
        <taxon>Pyropia</taxon>
    </lineage>
</organism>
<protein>
    <submittedName>
        <fullName evidence="1">Uncharacterized protein</fullName>
    </submittedName>
</protein>
<evidence type="ECO:0000313" key="2">
    <source>
        <dbReference type="Proteomes" id="UP000798662"/>
    </source>
</evidence>
<accession>A0ACC3CC82</accession>
<dbReference type="Proteomes" id="UP000798662">
    <property type="component" value="Chromosome 3"/>
</dbReference>
<comment type="caution">
    <text evidence="1">The sequence shown here is derived from an EMBL/GenBank/DDBJ whole genome shotgun (WGS) entry which is preliminary data.</text>
</comment>
<sequence length="122" mass="13569">MAVRADRRWAGDDNQLGGVAAKGHLRRRRAVKRLLAALLVDSRRLLTRLLHAPRDTGGAGGDARRALHHDRRSGAVHRRHHLDGDDAGGRHGLLGARHRARHRRLHILDARPRHGHCLGARA</sequence>